<evidence type="ECO:0000313" key="3">
    <source>
        <dbReference type="EMBL" id="MBW0530297.1"/>
    </source>
</evidence>
<accession>A0A9Q3F564</accession>
<dbReference type="InterPro" id="IPR029058">
    <property type="entry name" value="AB_hydrolase_fold"/>
</dbReference>
<evidence type="ECO:0000259" key="2">
    <source>
        <dbReference type="Pfam" id="PF00561"/>
    </source>
</evidence>
<dbReference type="SUPFAM" id="SSF53474">
    <property type="entry name" value="alpha/beta-Hydrolases"/>
    <property type="match status" value="1"/>
</dbReference>
<gene>
    <name evidence="3" type="ORF">O181_070012</name>
</gene>
<keyword evidence="1" id="KW-0732">Signal</keyword>
<dbReference type="InterPro" id="IPR050266">
    <property type="entry name" value="AB_hydrolase_sf"/>
</dbReference>
<dbReference type="InterPro" id="IPR000073">
    <property type="entry name" value="AB_hydrolase_1"/>
</dbReference>
<dbReference type="PANTHER" id="PTHR43798:SF33">
    <property type="entry name" value="HYDROLASE, PUTATIVE (AFU_ORTHOLOGUE AFUA_2G14860)-RELATED"/>
    <property type="match status" value="1"/>
</dbReference>
<dbReference type="PANTHER" id="PTHR43798">
    <property type="entry name" value="MONOACYLGLYCEROL LIPASE"/>
    <property type="match status" value="1"/>
</dbReference>
<dbReference type="EMBL" id="AVOT02035871">
    <property type="protein sequence ID" value="MBW0530297.1"/>
    <property type="molecule type" value="Genomic_DNA"/>
</dbReference>
<name>A0A9Q3F564_9BASI</name>
<dbReference type="Gene3D" id="3.40.50.1820">
    <property type="entry name" value="alpha/beta hydrolase"/>
    <property type="match status" value="1"/>
</dbReference>
<feature type="domain" description="AB hydrolase-1" evidence="2">
    <location>
        <begin position="68"/>
        <end position="140"/>
    </location>
</feature>
<evidence type="ECO:0000313" key="4">
    <source>
        <dbReference type="Proteomes" id="UP000765509"/>
    </source>
</evidence>
<dbReference type="AlphaFoldDB" id="A0A9Q3F564"/>
<reference evidence="3" key="1">
    <citation type="submission" date="2021-03" db="EMBL/GenBank/DDBJ databases">
        <title>Draft genome sequence of rust myrtle Austropuccinia psidii MF-1, a brazilian biotype.</title>
        <authorList>
            <person name="Quecine M.C."/>
            <person name="Pachon D.M.R."/>
            <person name="Bonatelli M.L."/>
            <person name="Correr F.H."/>
            <person name="Franceschini L.M."/>
            <person name="Leite T.F."/>
            <person name="Margarido G.R.A."/>
            <person name="Almeida C.A."/>
            <person name="Ferrarezi J.A."/>
            <person name="Labate C.A."/>
        </authorList>
    </citation>
    <scope>NUCLEOTIDE SEQUENCE</scope>
    <source>
        <strain evidence="3">MF-1</strain>
    </source>
</reference>
<dbReference type="Proteomes" id="UP000765509">
    <property type="component" value="Unassembled WGS sequence"/>
</dbReference>
<keyword evidence="4" id="KW-1185">Reference proteome</keyword>
<sequence>MLGSLQILSALICVIFQAFIPANATTKPKWLTLPSTPTLPGRPIGKWTDINGVKIWSAEFGCQNPGLPIILLHGGLGCSEYWGKIVEGLMVDRRVITVDTRGHGRSTMDDKPFTFELYASDITALLKSFNIPKAVFIAWSHMAVATIAAMMDSGNSRYIERAFLYGGYHDVAANNISFASTEIYKQFVQRAIAERIKLQPTQLKKFLGAVKKLDSIYPTYSTEQLAKISPGNKVTIAFGDHEEAIASWEINLLPTLIPGSSKIIMKDVSHFGVLQDPDQFLSFVRSFLV</sequence>
<feature type="signal peptide" evidence="1">
    <location>
        <begin position="1"/>
        <end position="24"/>
    </location>
</feature>
<evidence type="ECO:0000256" key="1">
    <source>
        <dbReference type="SAM" id="SignalP"/>
    </source>
</evidence>
<dbReference type="Pfam" id="PF00561">
    <property type="entry name" value="Abhydrolase_1"/>
    <property type="match status" value="1"/>
</dbReference>
<protein>
    <recommendedName>
        <fullName evidence="2">AB hydrolase-1 domain-containing protein</fullName>
    </recommendedName>
</protein>
<proteinExistence type="predicted"/>
<dbReference type="GO" id="GO:0016020">
    <property type="term" value="C:membrane"/>
    <property type="evidence" value="ECO:0007669"/>
    <property type="project" value="TreeGrafter"/>
</dbReference>
<feature type="chain" id="PRO_5040306774" description="AB hydrolase-1 domain-containing protein" evidence="1">
    <location>
        <begin position="25"/>
        <end position="289"/>
    </location>
</feature>
<organism evidence="3 4">
    <name type="scientific">Austropuccinia psidii MF-1</name>
    <dbReference type="NCBI Taxonomy" id="1389203"/>
    <lineage>
        <taxon>Eukaryota</taxon>
        <taxon>Fungi</taxon>
        <taxon>Dikarya</taxon>
        <taxon>Basidiomycota</taxon>
        <taxon>Pucciniomycotina</taxon>
        <taxon>Pucciniomycetes</taxon>
        <taxon>Pucciniales</taxon>
        <taxon>Sphaerophragmiaceae</taxon>
        <taxon>Austropuccinia</taxon>
    </lineage>
</organism>
<comment type="caution">
    <text evidence="3">The sequence shown here is derived from an EMBL/GenBank/DDBJ whole genome shotgun (WGS) entry which is preliminary data.</text>
</comment>
<dbReference type="OrthoDB" id="2502737at2759"/>